<reference evidence="2" key="1">
    <citation type="submission" date="2016-12" db="EMBL/GenBank/DDBJ databases">
        <title>Analysis of the Molecular Diversity Among Cronobacter Species Isolated from Filth Flies Using a Pan Genomic DNA Microarray.</title>
        <authorList>
            <person name="Pava-Ripoll M."/>
            <person name="Tall B."/>
            <person name="Farber J."/>
            <person name="Fanning S."/>
            <person name="Lehner A."/>
            <person name="Stephan R."/>
            <person name="Pagotto F."/>
            <person name="Iverson C."/>
            <person name="Ziobro G."/>
            <person name="Miller A."/>
            <person name="Pearson R."/>
            <person name="Yan Q."/>
            <person name="Kim M."/>
            <person name="Jeong S."/>
            <person name="Park J."/>
            <person name="Jun S."/>
            <person name="Choi H."/>
            <person name="Chung T."/>
            <person name="Yoo Y."/>
            <person name="Park E."/>
            <person name="Hwang S."/>
            <person name="Lee B."/>
            <person name="Sathyamoorthy V."/>
            <person name="Carter L."/>
            <person name="Mammel M."/>
            <person name="Jackson S."/>
            <person name="Kothary M."/>
            <person name="Patel I."/>
            <person name="Grim C."/>
            <person name="Gopinath G."/>
            <person name="Gangiredla J."/>
            <person name="Chase H."/>
        </authorList>
    </citation>
    <scope>NUCLEOTIDE SEQUENCE [LARGE SCALE GENOMIC DNA]</scope>
    <source>
        <strain evidence="2">MOD1-Sh41s</strain>
    </source>
</reference>
<evidence type="ECO:0000313" key="2">
    <source>
        <dbReference type="EMBL" id="PUX27046.1"/>
    </source>
</evidence>
<dbReference type="InterPro" id="IPR036366">
    <property type="entry name" value="PGBDSf"/>
</dbReference>
<comment type="caution">
    <text evidence="2">The sequence shown here is derived from an EMBL/GenBank/DDBJ whole genome shotgun (WGS) entry which is preliminary data.</text>
</comment>
<dbReference type="AlphaFoldDB" id="A0A2T7BB06"/>
<accession>A0A2T7BB06</accession>
<organism evidence="2">
    <name type="scientific">Cronobacter turicensis</name>
    <dbReference type="NCBI Taxonomy" id="413502"/>
    <lineage>
        <taxon>Bacteria</taxon>
        <taxon>Pseudomonadati</taxon>
        <taxon>Pseudomonadota</taxon>
        <taxon>Gammaproteobacteria</taxon>
        <taxon>Enterobacterales</taxon>
        <taxon>Enterobacteriaceae</taxon>
        <taxon>Cronobacter</taxon>
    </lineage>
</organism>
<evidence type="ECO:0000259" key="1">
    <source>
        <dbReference type="Pfam" id="PF01471"/>
    </source>
</evidence>
<dbReference type="EMBL" id="MSAG01000001">
    <property type="protein sequence ID" value="PUX27046.1"/>
    <property type="molecule type" value="Genomic_DNA"/>
</dbReference>
<feature type="domain" description="Peptidoglycan binding-like" evidence="1">
    <location>
        <begin position="27"/>
        <end position="77"/>
    </location>
</feature>
<dbReference type="SUPFAM" id="SSF47090">
    <property type="entry name" value="PGBD-like"/>
    <property type="match status" value="1"/>
</dbReference>
<dbReference type="OrthoDB" id="9857982at2"/>
<name>A0A2T7BB06_9ENTR</name>
<dbReference type="Gene3D" id="1.10.101.10">
    <property type="entry name" value="PGBD-like superfamily/PGBD"/>
    <property type="match status" value="1"/>
</dbReference>
<proteinExistence type="predicted"/>
<protein>
    <recommendedName>
        <fullName evidence="1">Peptidoglycan binding-like domain-containing protein</fullName>
    </recommendedName>
</protein>
<sequence length="88" mass="10172">MSSRKKFRPHIMRLDSTVGECGNNKPEEVLWFQQTLSESGYQELTGRDVKITGKCDKDTIDGIRWFQNMLSMKPTGMSIPETSGFRRR</sequence>
<gene>
    <name evidence="2" type="ORF">BS411_01215</name>
</gene>
<dbReference type="InterPro" id="IPR002477">
    <property type="entry name" value="Peptidoglycan-bd-like"/>
</dbReference>
<dbReference type="Pfam" id="PF01471">
    <property type="entry name" value="PG_binding_1"/>
    <property type="match status" value="1"/>
</dbReference>
<dbReference type="InterPro" id="IPR036365">
    <property type="entry name" value="PGBD-like_sf"/>
</dbReference>